<dbReference type="InterPro" id="IPR055136">
    <property type="entry name" value="LFE_1968-like"/>
</dbReference>
<dbReference type="Pfam" id="PF22684">
    <property type="entry name" value="LFE_1968-like"/>
    <property type="match status" value="1"/>
</dbReference>
<evidence type="ECO:0000313" key="1">
    <source>
        <dbReference type="EMBL" id="SUZ97391.1"/>
    </source>
</evidence>
<sequence length="137" mass="15819">MELLRELTQDDKKMWVIGGSKVSSENSSKGIKEPEVSGKYVTIEADNWHCHLDLDLVTGIQFVVAESHGDMHSYYVRFSGPEFENTLVRTYFPNPSLDNNEQRVDFQPGKVKAFEEFRDRYVGREGIVFVERPRQTS</sequence>
<protein>
    <submittedName>
        <fullName evidence="1">Uncharacterized protein</fullName>
    </submittedName>
</protein>
<dbReference type="AlphaFoldDB" id="A0A381S209"/>
<dbReference type="Gene3D" id="3.40.1570.20">
    <property type="match status" value="1"/>
</dbReference>
<organism evidence="1">
    <name type="scientific">marine metagenome</name>
    <dbReference type="NCBI Taxonomy" id="408172"/>
    <lineage>
        <taxon>unclassified sequences</taxon>
        <taxon>metagenomes</taxon>
        <taxon>ecological metagenomes</taxon>
    </lineage>
</organism>
<name>A0A381S209_9ZZZZ</name>
<reference evidence="1" key="1">
    <citation type="submission" date="2018-05" db="EMBL/GenBank/DDBJ databases">
        <authorList>
            <person name="Lanie J.A."/>
            <person name="Ng W.-L."/>
            <person name="Kazmierczak K.M."/>
            <person name="Andrzejewski T.M."/>
            <person name="Davidsen T.M."/>
            <person name="Wayne K.J."/>
            <person name="Tettelin H."/>
            <person name="Glass J.I."/>
            <person name="Rusch D."/>
            <person name="Podicherti R."/>
            <person name="Tsui H.-C.T."/>
            <person name="Winkler M.E."/>
        </authorList>
    </citation>
    <scope>NUCLEOTIDE SEQUENCE</scope>
</reference>
<proteinExistence type="predicted"/>
<accession>A0A381S209</accession>
<gene>
    <name evidence="1" type="ORF">METZ01_LOCUS50245</name>
</gene>
<dbReference type="EMBL" id="UINC01002505">
    <property type="protein sequence ID" value="SUZ97391.1"/>
    <property type="molecule type" value="Genomic_DNA"/>
</dbReference>